<dbReference type="InterPro" id="IPR001054">
    <property type="entry name" value="A/G_cyclase"/>
</dbReference>
<keyword evidence="16" id="KW-1185">Reference proteome</keyword>
<protein>
    <recommendedName>
        <fullName evidence="3">adenylate cyclase</fullName>
        <ecNumber evidence="3">4.6.1.1</ecNumber>
    </recommendedName>
</protein>
<keyword evidence="5" id="KW-0479">Metal-binding</keyword>
<feature type="compositionally biased region" description="Basic and acidic residues" evidence="12">
    <location>
        <begin position="20"/>
        <end position="34"/>
    </location>
</feature>
<feature type="transmembrane region" description="Helical" evidence="13">
    <location>
        <begin position="814"/>
        <end position="832"/>
    </location>
</feature>
<dbReference type="PANTHER" id="PTHR45627">
    <property type="entry name" value="ADENYLATE CYCLASE TYPE 1"/>
    <property type="match status" value="1"/>
</dbReference>
<evidence type="ECO:0000313" key="15">
    <source>
        <dbReference type="EMBL" id="KAG9510933.1"/>
    </source>
</evidence>
<feature type="transmembrane region" description="Helical" evidence="13">
    <location>
        <begin position="1167"/>
        <end position="1188"/>
    </location>
</feature>
<evidence type="ECO:0000256" key="3">
    <source>
        <dbReference type="ARBA" id="ARBA00012201"/>
    </source>
</evidence>
<feature type="transmembrane region" description="Helical" evidence="13">
    <location>
        <begin position="1234"/>
        <end position="1260"/>
    </location>
</feature>
<reference evidence="15 16" key="1">
    <citation type="submission" date="2020-10" db="EMBL/GenBank/DDBJ databases">
        <authorList>
            <person name="Klimov P.B."/>
            <person name="Dyachkov S.M."/>
            <person name="Chetverikov P.E."/>
        </authorList>
    </citation>
    <scope>NUCLEOTIDE SEQUENCE [LARGE SCALE GENOMIC DNA]</scope>
    <source>
        <strain evidence="15">BMOC 18-1129-001#AD2665</strain>
        <tissue evidence="15">Entire mites</tissue>
    </source>
</reference>
<feature type="region of interest" description="Disordered" evidence="12">
    <location>
        <begin position="1"/>
        <end position="35"/>
    </location>
</feature>
<evidence type="ECO:0000256" key="9">
    <source>
        <dbReference type="ARBA" id="ARBA00022989"/>
    </source>
</evidence>
<accession>A0ABQ7SBY0</accession>
<dbReference type="EMBL" id="JAIFTH010000052">
    <property type="protein sequence ID" value="KAG9510933.1"/>
    <property type="molecule type" value="Genomic_DNA"/>
</dbReference>
<evidence type="ECO:0000256" key="1">
    <source>
        <dbReference type="ARBA" id="ARBA00001593"/>
    </source>
</evidence>
<dbReference type="Proteomes" id="UP000825002">
    <property type="component" value="Unassembled WGS sequence"/>
</dbReference>
<evidence type="ECO:0000256" key="2">
    <source>
        <dbReference type="ARBA" id="ARBA00004141"/>
    </source>
</evidence>
<comment type="subcellular location">
    <subcellularLocation>
        <location evidence="2">Membrane</location>
        <topology evidence="2">Multi-pass membrane protein</topology>
    </subcellularLocation>
</comment>
<evidence type="ECO:0000256" key="8">
    <source>
        <dbReference type="ARBA" id="ARBA00022842"/>
    </source>
</evidence>
<feature type="transmembrane region" description="Helical" evidence="13">
    <location>
        <begin position="258"/>
        <end position="277"/>
    </location>
</feature>
<comment type="catalytic activity">
    <reaction evidence="1">
        <text>ATP = 3',5'-cyclic AMP + diphosphate</text>
        <dbReference type="Rhea" id="RHEA:15389"/>
        <dbReference type="ChEBI" id="CHEBI:30616"/>
        <dbReference type="ChEBI" id="CHEBI:33019"/>
        <dbReference type="ChEBI" id="CHEBI:58165"/>
        <dbReference type="EC" id="4.6.1.1"/>
    </reaction>
</comment>
<dbReference type="SMART" id="SM00044">
    <property type="entry name" value="CYCc"/>
    <property type="match status" value="2"/>
</dbReference>
<evidence type="ECO:0000313" key="16">
    <source>
        <dbReference type="Proteomes" id="UP000825002"/>
    </source>
</evidence>
<dbReference type="InterPro" id="IPR029787">
    <property type="entry name" value="Nucleotide_cyclase"/>
</dbReference>
<dbReference type="CDD" id="cd07302">
    <property type="entry name" value="CHD"/>
    <property type="match status" value="2"/>
</dbReference>
<keyword evidence="10 13" id="KW-0472">Membrane</keyword>
<dbReference type="SUPFAM" id="SSF55073">
    <property type="entry name" value="Nucleotide cyclase"/>
    <property type="match status" value="2"/>
</dbReference>
<evidence type="ECO:0000256" key="13">
    <source>
        <dbReference type="SAM" id="Phobius"/>
    </source>
</evidence>
<sequence>MFEMPSLPSQGRETSSDDIAAAKDHDSTRSESRSRISLCESSINGGGANGLEEIKFRYNSLVHTSQLQYFFLGTVVYSFTDLILSISFNASTIKRRIGNGDQHHVSEQRHQNNPDGTASKFRAWGYVDNAIVIIQVLLTVALAMLTLVVTVNQQLRLRRLKYLPKRDRLASWIPATTIGQIVSIILLILPYIYRTINLGMNMMYVQIQSGTRATESDFLNQSSKKSLYTNIKESHLSDYPDTSDLESSVTAFLLETALIYWPIMPVLVCLYMLPTILSNFRFKYVAGACFVPIILSLLRLAVIYGYRFVASRAAKVFLANNGDQRPNTNSKGNHSEFNQSSSRVMDVLLNEGLVWQCMADLIMEIVALTCGSLRCSTFQVEINHRIFDGARQLIEAKVNMEHQRQQQETLLLSVLPAYVADQVKRNMVKRVGSANTTSTNTTGNSDALAHHSHLASLVHNSSSSIEGHAPFLSTSNATASAGGPSSSSSTSRRGLNELYIRTYHNVSLLYADIVGFTRICTHLTSSQLVIVLNDLFSRFDQIALKHRVLRIKILGDCYYGVSGIPETAVLGSKSRSSSHNHAILCVDMGLEMIKVIRRVGTTINADGLNMRIGVHSGHIHSGVIGLKKWQFDVWSNDVSIAMHCESSGLAGRVHITKATAQQLNGSYEYEDGHGQDRDPFLASLGIDTFLIIGPRAAPENKDTSHGCSSSIIVDVKSPCKNKPNESAKRNGIDIESHSDEDDEACRAGTKPFSSIDATMVENIRIATMSTISQTLVSADKVFCYENHHDMRALSMEFRDKSLERTFASQPVRSIFRHLCACLMMIGIVHPLIQLTLICADVVTLSVSICAALFALAIVMFDREACTCDFGSTSLAHTGANNLHGRTADINASHNVPPGIGKIEGNSVSPSKIPSQLAVPTSFPKVRDQRKVPPANHSGQNDAATSHFVANCGGFDQTELTVVADPTTGLSARTSVKRRRTANKQAGIKTSSSALHQIQKYIHMHMHVSKSMTKLKKIGLFALLVLTCAVSINRIRLMPFNCALSFCDHKFKLNDDRSTINYASDIDIDSRSSSDDSQTTGTANVKLHLNYHHVDESHGNELISNIDRFKKKPLNYMTRESSQTVRLARTITKEQRETKMCDENLVKYNEISMTLVLFMITSLTPFRFSLKCVLVLLYLCIVCWIASIVDSFTANQYYAEIFNNRSANLLFPSSFHTIFRSNVAGYPSSTPDSSVIAYAASMIDLSLITMLIVFAVWCLLFDRQLEYTNRSNFLWRQRLNVDQEELECISGINKVLLENILPSHVVQHYLNIACTQSTLANGLGFGTSKQLYHEQHEGVAVMFASIPYFYEFYDESDINKQGLSCIALLNEIVCDFDKLLSKNKFSRIEKIKTIGSTYMAAAGLRPYTTATSSGLNNQEDCGIRLAISQQKTNLICMVQFATELMNALKNINKQSFQAFKLRVGISTGSVVAGVVGAQRPFYDIWGDVVNIIELSNEDLLM</sequence>
<dbReference type="EC" id="4.6.1.1" evidence="3"/>
<feature type="transmembrane region" description="Helical" evidence="13">
    <location>
        <begin position="67"/>
        <end position="88"/>
    </location>
</feature>
<organism evidence="15 16">
    <name type="scientific">Fragariocoptes setiger</name>
    <dbReference type="NCBI Taxonomy" id="1670756"/>
    <lineage>
        <taxon>Eukaryota</taxon>
        <taxon>Metazoa</taxon>
        <taxon>Ecdysozoa</taxon>
        <taxon>Arthropoda</taxon>
        <taxon>Chelicerata</taxon>
        <taxon>Arachnida</taxon>
        <taxon>Acari</taxon>
        <taxon>Acariformes</taxon>
        <taxon>Trombidiformes</taxon>
        <taxon>Prostigmata</taxon>
        <taxon>Eupodina</taxon>
        <taxon>Eriophyoidea</taxon>
        <taxon>Phytoptidae</taxon>
        <taxon>Fragariocoptes</taxon>
    </lineage>
</organism>
<dbReference type="PROSITE" id="PS50125">
    <property type="entry name" value="GUANYLATE_CYCLASE_2"/>
    <property type="match status" value="2"/>
</dbReference>
<feature type="transmembrane region" description="Helical" evidence="13">
    <location>
        <begin position="172"/>
        <end position="193"/>
    </location>
</feature>
<name>A0ABQ7SBY0_9ACAR</name>
<evidence type="ECO:0000256" key="11">
    <source>
        <dbReference type="ARBA" id="ARBA00023239"/>
    </source>
</evidence>
<keyword evidence="9 13" id="KW-1133">Transmembrane helix</keyword>
<evidence type="ECO:0000256" key="10">
    <source>
        <dbReference type="ARBA" id="ARBA00023136"/>
    </source>
</evidence>
<keyword evidence="8" id="KW-0460">Magnesium</keyword>
<proteinExistence type="predicted"/>
<comment type="caution">
    <text evidence="15">The sequence shown here is derived from an EMBL/GenBank/DDBJ whole genome shotgun (WGS) entry which is preliminary data.</text>
</comment>
<feature type="region of interest" description="Disordered" evidence="12">
    <location>
        <begin position="722"/>
        <end position="748"/>
    </location>
</feature>
<keyword evidence="7" id="KW-0067">ATP-binding</keyword>
<dbReference type="Pfam" id="PF00211">
    <property type="entry name" value="Guanylate_cyc"/>
    <property type="match status" value="2"/>
</dbReference>
<dbReference type="PANTHER" id="PTHR45627:SF12">
    <property type="entry name" value="ADENYLATE CYCLASE TYPE 2"/>
    <property type="match status" value="1"/>
</dbReference>
<keyword evidence="4 13" id="KW-0812">Transmembrane</keyword>
<evidence type="ECO:0000256" key="6">
    <source>
        <dbReference type="ARBA" id="ARBA00022741"/>
    </source>
</evidence>
<feature type="compositionally biased region" description="Basic and acidic residues" evidence="12">
    <location>
        <begin position="722"/>
        <end position="737"/>
    </location>
</feature>
<keyword evidence="6" id="KW-0547">Nucleotide-binding</keyword>
<dbReference type="Gene3D" id="3.30.70.1230">
    <property type="entry name" value="Nucleotide cyclase"/>
    <property type="match status" value="2"/>
</dbReference>
<gene>
    <name evidence="15" type="primary">Ac76E</name>
    <name evidence="15" type="ORF">GZH46_00515</name>
</gene>
<evidence type="ECO:0000256" key="4">
    <source>
        <dbReference type="ARBA" id="ARBA00022692"/>
    </source>
</evidence>
<evidence type="ECO:0000256" key="5">
    <source>
        <dbReference type="ARBA" id="ARBA00022723"/>
    </source>
</evidence>
<evidence type="ECO:0000256" key="7">
    <source>
        <dbReference type="ARBA" id="ARBA00022840"/>
    </source>
</evidence>
<feature type="transmembrane region" description="Helical" evidence="13">
    <location>
        <begin position="130"/>
        <end position="151"/>
    </location>
</feature>
<evidence type="ECO:0000256" key="12">
    <source>
        <dbReference type="SAM" id="MobiDB-lite"/>
    </source>
</evidence>
<keyword evidence="11" id="KW-0456">Lyase</keyword>
<feature type="domain" description="Guanylate cyclase" evidence="14">
    <location>
        <begin position="507"/>
        <end position="645"/>
    </location>
</feature>
<feature type="region of interest" description="Disordered" evidence="12">
    <location>
        <begin position="918"/>
        <end position="942"/>
    </location>
</feature>
<feature type="domain" description="Guanylate cyclase" evidence="14">
    <location>
        <begin position="1339"/>
        <end position="1495"/>
    </location>
</feature>
<evidence type="ECO:0000259" key="14">
    <source>
        <dbReference type="PROSITE" id="PS50125"/>
    </source>
</evidence>
<feature type="transmembrane region" description="Helical" evidence="13">
    <location>
        <begin position="284"/>
        <end position="306"/>
    </location>
</feature>
<feature type="transmembrane region" description="Helical" evidence="13">
    <location>
        <begin position="839"/>
        <end position="860"/>
    </location>
</feature>